<evidence type="ECO:0000256" key="2">
    <source>
        <dbReference type="PROSITE-ProRule" id="PRU00221"/>
    </source>
</evidence>
<proteinExistence type="predicted"/>
<evidence type="ECO:0000259" key="4">
    <source>
        <dbReference type="Pfam" id="PF22939"/>
    </source>
</evidence>
<organism evidence="6 7">
    <name type="scientific">Pyricularia grisea</name>
    <name type="common">Crabgrass-specific blast fungus</name>
    <name type="synonym">Magnaporthe grisea</name>
    <dbReference type="NCBI Taxonomy" id="148305"/>
    <lineage>
        <taxon>Eukaryota</taxon>
        <taxon>Fungi</taxon>
        <taxon>Dikarya</taxon>
        <taxon>Ascomycota</taxon>
        <taxon>Pezizomycotina</taxon>
        <taxon>Sordariomycetes</taxon>
        <taxon>Sordariomycetidae</taxon>
        <taxon>Magnaporthales</taxon>
        <taxon>Pyriculariaceae</taxon>
        <taxon>Pyricularia</taxon>
    </lineage>
</organism>
<sequence>MEYKVSRPKNPTNSGPIERRPSAASTGDDEQDHDAISSQRTRSFASQFVRKLTFHQHTQPLQPCTPPSSSGTTGNRPRRNSFHNGVGNLGLTCVYDPPEALVDLIFVHGLHGGSLKTWRAKPEPGYFWPGEWLPQDPEFKYVRIHTFGYPANWTDFQESQLSVSNFGESLRSHLLSSTHLNRGARTPIVLVGHSMGGLVIKKACLAFKDALEEDDPNAFAHRIKCLMFLATPHHGSDSAERLDKILRAGAGPVGAKDYLKDLKKGALSNQTINAGFKFIADRYMLYSFYETRPMNQLGLIVDIDAACIGGPKHENTVMMTADHRSICKFESEDDSCFRTFKDHLIMVLDELFGREMEPTPNDLAPIETYLDCEDSRDEMLETVLAPKVQGSCRWIESHEDFNQWRQDTSRQHWLYWMHAPPGTGKSVLSASVFRMLSQENVFCFFFVNGNKKRNTVSGMLRTIALQMARKHPGVKNALRELQRNSIQLDDTDEKLVWRKLFVNCIFKVPLAAPQFWVIDALDECSDFGKLFPLLKIASSNWPTLRIFLTSRPSPEIRSEIRSLSGPNFRTFEDGISPEDTNSDIEQLLKTHRDALPVDDADLKNELLRRIARDSQGSFLWAKVVLKEMEKAIDSEEIDNILAEVPSDMMPQYQSILENMSMQTTDDRRKAQIKAFLTWAVCCVRPLTEAELQAGLPLDTDSKLSGIVGSISRTVEKLCGQLLMVNKQGAVQVVHSTVREFLLSRTTTSEFAIRKEEGHLRLAKVCLKYLAGKEMQPARGNKMSKRKGTLVERTSAFAAYATTNFSVHLVNCRPENDEVFEAIHTFLAGNNVLTWIEYIARRFNSLDYVKEAGANIRRFVERRSKHVAPVGPEYSLVQNWGIDLIRIVAKFGHHLLFAPESIATLLPAVCPTTSSIRRQYYSERASDLRVVGLSDEFWFDAISYIEHTQATASAIAVGAKFVAIGKSSGMVRIFSATTYIELFTLQHGEEVTAVSFNSVGDHLITSGNTLTRFWAMTELDEWEPIWTRTLEHPCTKFSFDDQDQILATTSNNSLLVWRADGEDEDDDDCEVTLGFGDAANQDQDKSLCVTGPPTCSSFSPDGLLVALAHGGKISLWQIEGDEPADYVGTWERDSSPEKSPQEVEAMLFNPNPDLEFMVATYRSETSEGQLVLYDYSRMELAEVRSVTAEPYALSATPDGQTLATGDRRGNIQIWDFESLTQLYVIKYNSFAVRELAFSHDGKRLLDLRQTHSVVWEPAVLVRNHDEEDDASTSGTSVALPQPTAVSNLEDPREITATALHPDISVAFVGKEDGGVRLYDLIGGRKIQDLVALQSGRAITHLAFGNTDLLACGDSTGAVAVAKIAVTLKARSTEIDTVHIGKLQWLNPPSTEPNTAVPMVQLVFNNSGRGLVVANRKTTQIWILKEDGTMELTSSGASPADLCWRFTPCEDNQDQFQLVDKPIEAFINAKGNSGNDLRVGPGYGNSRPSERLKRSNTDDSAVSAQSKNGSSRVRRVLTDPDTGYVVVEYAGARATTQLVILERTSSAALAEQATPVAVDVQSMSPGLLAPPQFPINSPPSPSEPASPLDRRGSAGSWSDSFRMLEHLRPHQIRMFLGVWNGKAVYLGPQLWVRTVDLHHLAYGAKSLRRKHFFIPHEYLGGNHNVQARVGNKGEVIFPRRGELAVVWGGIGKSTG</sequence>
<dbReference type="Gene3D" id="3.40.50.1820">
    <property type="entry name" value="alpha/beta hydrolase"/>
    <property type="match status" value="1"/>
</dbReference>
<evidence type="ECO:0000256" key="3">
    <source>
        <dbReference type="SAM" id="MobiDB-lite"/>
    </source>
</evidence>
<protein>
    <recommendedName>
        <fullName evidence="8">GPI inositol-deacylase</fullName>
    </recommendedName>
</protein>
<dbReference type="Pfam" id="PF00400">
    <property type="entry name" value="WD40"/>
    <property type="match status" value="1"/>
</dbReference>
<feature type="compositionally biased region" description="Basic and acidic residues" evidence="3">
    <location>
        <begin position="1486"/>
        <end position="1495"/>
    </location>
</feature>
<reference evidence="7" key="1">
    <citation type="journal article" date="2019" name="Mol. Biol. Evol.">
        <title>Blast fungal genomes show frequent chromosomal changes, gene gains and losses, and effector gene turnover.</title>
        <authorList>
            <person name="Gomez Luciano L.B."/>
            <person name="Jason Tsai I."/>
            <person name="Chuma I."/>
            <person name="Tosa Y."/>
            <person name="Chen Y.H."/>
            <person name="Li J.Y."/>
            <person name="Li M.Y."/>
            <person name="Jade Lu M.Y."/>
            <person name="Nakayashiki H."/>
            <person name="Li W.H."/>
        </authorList>
    </citation>
    <scope>NUCLEOTIDE SEQUENCE</scope>
    <source>
        <strain evidence="7">NI907</strain>
    </source>
</reference>
<feature type="region of interest" description="Disordered" evidence="3">
    <location>
        <begin position="1472"/>
        <end position="1513"/>
    </location>
</feature>
<dbReference type="InterPro" id="IPR015943">
    <property type="entry name" value="WD40/YVTN_repeat-like_dom_sf"/>
</dbReference>
<evidence type="ECO:0000256" key="1">
    <source>
        <dbReference type="ARBA" id="ARBA00022737"/>
    </source>
</evidence>
<dbReference type="Gene3D" id="3.40.50.300">
    <property type="entry name" value="P-loop containing nucleotide triphosphate hydrolases"/>
    <property type="match status" value="1"/>
</dbReference>
<keyword evidence="1" id="KW-0677">Repeat</keyword>
<dbReference type="InterPro" id="IPR011044">
    <property type="entry name" value="Quino_amine_DH_bsu"/>
</dbReference>
<dbReference type="SUPFAM" id="SSF52540">
    <property type="entry name" value="P-loop containing nucleoside triphosphate hydrolases"/>
    <property type="match status" value="1"/>
</dbReference>
<feature type="compositionally biased region" description="Pro residues" evidence="3">
    <location>
        <begin position="1569"/>
        <end position="1582"/>
    </location>
</feature>
<reference evidence="7" key="3">
    <citation type="submission" date="2025-08" db="UniProtKB">
        <authorList>
            <consortium name="RefSeq"/>
        </authorList>
    </citation>
    <scope>IDENTIFICATION</scope>
    <source>
        <strain evidence="7">NI907</strain>
    </source>
</reference>
<feature type="compositionally biased region" description="Polar residues" evidence="3">
    <location>
        <begin position="55"/>
        <end position="75"/>
    </location>
</feature>
<dbReference type="InterPro" id="IPR001680">
    <property type="entry name" value="WD40_rpt"/>
</dbReference>
<gene>
    <name evidence="7" type="ORF">PgNI_05039</name>
</gene>
<dbReference type="SUPFAM" id="SSF101908">
    <property type="entry name" value="Putative isomerase YbhE"/>
    <property type="match status" value="1"/>
</dbReference>
<evidence type="ECO:0000259" key="5">
    <source>
        <dbReference type="Pfam" id="PF24883"/>
    </source>
</evidence>
<dbReference type="PANTHER" id="PTHR10039">
    <property type="entry name" value="AMELOGENIN"/>
    <property type="match status" value="1"/>
</dbReference>
<name>A0A6P8BCV7_PYRGI</name>
<accession>A0A6P8BCV7</accession>
<dbReference type="InterPro" id="IPR029058">
    <property type="entry name" value="AB_hydrolase_fold"/>
</dbReference>
<dbReference type="RefSeq" id="XP_030985063.1">
    <property type="nucleotide sequence ID" value="XM_031125080.1"/>
</dbReference>
<feature type="domain" description="GPI inositol-deacylase winged helix" evidence="4">
    <location>
        <begin position="665"/>
        <end position="753"/>
    </location>
</feature>
<dbReference type="InterPro" id="IPR027417">
    <property type="entry name" value="P-loop_NTPase"/>
</dbReference>
<feature type="repeat" description="WD" evidence="2">
    <location>
        <begin position="1191"/>
        <end position="1223"/>
    </location>
</feature>
<feature type="region of interest" description="Disordered" evidence="3">
    <location>
        <begin position="1566"/>
        <end position="1592"/>
    </location>
</feature>
<dbReference type="Pfam" id="PF22939">
    <property type="entry name" value="WHD_GPIID"/>
    <property type="match status" value="1"/>
</dbReference>
<dbReference type="PANTHER" id="PTHR10039:SF16">
    <property type="entry name" value="GPI INOSITOL-DEACYLASE"/>
    <property type="match status" value="1"/>
</dbReference>
<dbReference type="SUPFAM" id="SSF50969">
    <property type="entry name" value="YVTN repeat-like/Quinoprotein amine dehydrogenase"/>
    <property type="match status" value="1"/>
</dbReference>
<dbReference type="SUPFAM" id="SSF53474">
    <property type="entry name" value="alpha/beta-Hydrolases"/>
    <property type="match status" value="1"/>
</dbReference>
<evidence type="ECO:0000313" key="6">
    <source>
        <dbReference type="Proteomes" id="UP000515153"/>
    </source>
</evidence>
<dbReference type="KEGG" id="pgri:PgNI_05039"/>
<reference evidence="7" key="2">
    <citation type="submission" date="2019-10" db="EMBL/GenBank/DDBJ databases">
        <authorList>
            <consortium name="NCBI Genome Project"/>
        </authorList>
    </citation>
    <scope>NUCLEOTIDE SEQUENCE</scope>
    <source>
        <strain evidence="7">NI907</strain>
    </source>
</reference>
<feature type="region of interest" description="Disordered" evidence="3">
    <location>
        <begin position="55"/>
        <end position="83"/>
    </location>
</feature>
<evidence type="ECO:0008006" key="8">
    <source>
        <dbReference type="Google" id="ProtNLM"/>
    </source>
</evidence>
<keyword evidence="6" id="KW-1185">Reference proteome</keyword>
<feature type="domain" description="Nephrocystin 3-like N-terminal" evidence="5">
    <location>
        <begin position="390"/>
        <end position="551"/>
    </location>
</feature>
<feature type="region of interest" description="Disordered" evidence="3">
    <location>
        <begin position="1"/>
        <end position="41"/>
    </location>
</feature>
<dbReference type="PROSITE" id="PS50082">
    <property type="entry name" value="WD_REPEATS_2"/>
    <property type="match status" value="1"/>
</dbReference>
<dbReference type="Gene3D" id="2.130.10.10">
    <property type="entry name" value="YVTN repeat-like/Quinoprotein amine dehydrogenase"/>
    <property type="match status" value="3"/>
</dbReference>
<dbReference type="InterPro" id="IPR054471">
    <property type="entry name" value="GPIID_WHD"/>
</dbReference>
<keyword evidence="2" id="KW-0853">WD repeat</keyword>
<feature type="region of interest" description="Disordered" evidence="3">
    <location>
        <begin position="1264"/>
        <end position="1284"/>
    </location>
</feature>
<dbReference type="SMART" id="SM00320">
    <property type="entry name" value="WD40"/>
    <property type="match status" value="6"/>
</dbReference>
<evidence type="ECO:0000313" key="7">
    <source>
        <dbReference type="RefSeq" id="XP_030985063.1"/>
    </source>
</evidence>
<feature type="compositionally biased region" description="Polar residues" evidence="3">
    <location>
        <begin position="1496"/>
        <end position="1509"/>
    </location>
</feature>
<dbReference type="GeneID" id="41959989"/>
<dbReference type="Proteomes" id="UP000515153">
    <property type="component" value="Unplaced"/>
</dbReference>
<dbReference type="InterPro" id="IPR056884">
    <property type="entry name" value="NPHP3-like_N"/>
</dbReference>
<feature type="compositionally biased region" description="Polar residues" evidence="3">
    <location>
        <begin position="1270"/>
        <end position="1284"/>
    </location>
</feature>
<dbReference type="Pfam" id="PF24883">
    <property type="entry name" value="NPHP3_N"/>
    <property type="match status" value="1"/>
</dbReference>